<keyword evidence="4" id="KW-0472">Membrane</keyword>
<evidence type="ECO:0000259" key="5">
    <source>
        <dbReference type="Pfam" id="PF00535"/>
    </source>
</evidence>
<dbReference type="GO" id="GO:0016757">
    <property type="term" value="F:glycosyltransferase activity"/>
    <property type="evidence" value="ECO:0007669"/>
    <property type="project" value="UniProtKB-KW"/>
</dbReference>
<protein>
    <recommendedName>
        <fullName evidence="5">Glycosyltransferase 2-like domain-containing protein</fullName>
    </recommendedName>
</protein>
<dbReference type="PANTHER" id="PTHR43179:SF12">
    <property type="entry name" value="GALACTOFURANOSYLTRANSFERASE GLFT2"/>
    <property type="match status" value="1"/>
</dbReference>
<accession>A0A2M6WKJ7</accession>
<keyword evidence="2" id="KW-0328">Glycosyltransferase</keyword>
<feature type="transmembrane region" description="Helical" evidence="4">
    <location>
        <begin position="319"/>
        <end position="336"/>
    </location>
</feature>
<evidence type="ECO:0000256" key="3">
    <source>
        <dbReference type="ARBA" id="ARBA00022679"/>
    </source>
</evidence>
<evidence type="ECO:0000256" key="2">
    <source>
        <dbReference type="ARBA" id="ARBA00022676"/>
    </source>
</evidence>
<dbReference type="Gene3D" id="3.90.550.10">
    <property type="entry name" value="Spore Coat Polysaccharide Biosynthesis Protein SpsA, Chain A"/>
    <property type="match status" value="1"/>
</dbReference>
<comment type="caution">
    <text evidence="6">The sequence shown here is derived from an EMBL/GenBank/DDBJ whole genome shotgun (WGS) entry which is preliminary data.</text>
</comment>
<dbReference type="SUPFAM" id="SSF53448">
    <property type="entry name" value="Nucleotide-diphospho-sugar transferases"/>
    <property type="match status" value="1"/>
</dbReference>
<feature type="transmembrane region" description="Helical" evidence="4">
    <location>
        <begin position="291"/>
        <end position="313"/>
    </location>
</feature>
<feature type="domain" description="Glycosyltransferase 2-like" evidence="5">
    <location>
        <begin position="17"/>
        <end position="159"/>
    </location>
</feature>
<comment type="similarity">
    <text evidence="1">Belongs to the glycosyltransferase 2 family.</text>
</comment>
<sequence>MLLYLKKQLFMNKTKVTVVTVVYGQRWSLLKKVADSCLSDDKVKTFIIVDNGSENKKKIDDYIKQYNTRVIVLRQEKNIGYSGAINIGINYAKKTDCDYVFILDDDSVPEKNAIDYFLANLALFKNKKVVLVGNRVDVPGNKDIFTRRPLQDKPPNGTLFEVFRFKKIINAIKLALDIAPSTCNSFIPIVPTEAFVTGGTFLPIEIIKKVDAPDKTMFIYGEDLDYAWRIRKAGYDSYACARPIINDIDITFPKYGDHIFGLFKSETPEYKVYYRMRNSVIISRRHGDQNVLILAVNVIVWYIGVCILGLIKTGLTKTYLERAILIYIALYTGFFPKTKTPKSVIIP</sequence>
<dbReference type="AlphaFoldDB" id="A0A2M6WKJ7"/>
<organism evidence="6 7">
    <name type="scientific">Candidatus Harrisonbacteria bacterium CG10_big_fil_rev_8_21_14_0_10_38_8</name>
    <dbReference type="NCBI Taxonomy" id="1974582"/>
    <lineage>
        <taxon>Bacteria</taxon>
        <taxon>Candidatus Harrisoniibacteriota</taxon>
    </lineage>
</organism>
<dbReference type="InterPro" id="IPR029044">
    <property type="entry name" value="Nucleotide-diphossugar_trans"/>
</dbReference>
<keyword evidence="4" id="KW-1133">Transmembrane helix</keyword>
<dbReference type="InterPro" id="IPR001173">
    <property type="entry name" value="Glyco_trans_2-like"/>
</dbReference>
<dbReference type="Pfam" id="PF00535">
    <property type="entry name" value="Glycos_transf_2"/>
    <property type="match status" value="1"/>
</dbReference>
<gene>
    <name evidence="6" type="ORF">COU06_00435</name>
</gene>
<dbReference type="EMBL" id="PFAY01000003">
    <property type="protein sequence ID" value="PIT93331.1"/>
    <property type="molecule type" value="Genomic_DNA"/>
</dbReference>
<evidence type="ECO:0000256" key="4">
    <source>
        <dbReference type="SAM" id="Phobius"/>
    </source>
</evidence>
<keyword evidence="3" id="KW-0808">Transferase</keyword>
<keyword evidence="4" id="KW-0812">Transmembrane</keyword>
<proteinExistence type="inferred from homology"/>
<reference evidence="7" key="1">
    <citation type="submission" date="2017-09" db="EMBL/GenBank/DDBJ databases">
        <title>Depth-based differentiation of microbial function through sediment-hosted aquifers and enrichment of novel symbionts in the deep terrestrial subsurface.</title>
        <authorList>
            <person name="Probst A.J."/>
            <person name="Ladd B."/>
            <person name="Jarett J.K."/>
            <person name="Geller-Mcgrath D.E."/>
            <person name="Sieber C.M.K."/>
            <person name="Emerson J.B."/>
            <person name="Anantharaman K."/>
            <person name="Thomas B.C."/>
            <person name="Malmstrom R."/>
            <person name="Stieglmeier M."/>
            <person name="Klingl A."/>
            <person name="Woyke T."/>
            <person name="Ryan C.M."/>
            <person name="Banfield J.F."/>
        </authorList>
    </citation>
    <scope>NUCLEOTIDE SEQUENCE [LARGE SCALE GENOMIC DNA]</scope>
</reference>
<evidence type="ECO:0000313" key="7">
    <source>
        <dbReference type="Proteomes" id="UP000229112"/>
    </source>
</evidence>
<dbReference type="PANTHER" id="PTHR43179">
    <property type="entry name" value="RHAMNOSYLTRANSFERASE WBBL"/>
    <property type="match status" value="1"/>
</dbReference>
<evidence type="ECO:0000256" key="1">
    <source>
        <dbReference type="ARBA" id="ARBA00006739"/>
    </source>
</evidence>
<dbReference type="Proteomes" id="UP000229112">
    <property type="component" value="Unassembled WGS sequence"/>
</dbReference>
<name>A0A2M6WKJ7_9BACT</name>
<evidence type="ECO:0000313" key="6">
    <source>
        <dbReference type="EMBL" id="PIT93331.1"/>
    </source>
</evidence>